<organism evidence="2 3">
    <name type="scientific">Mycena maculata</name>
    <dbReference type="NCBI Taxonomy" id="230809"/>
    <lineage>
        <taxon>Eukaryota</taxon>
        <taxon>Fungi</taxon>
        <taxon>Dikarya</taxon>
        <taxon>Basidiomycota</taxon>
        <taxon>Agaricomycotina</taxon>
        <taxon>Agaricomycetes</taxon>
        <taxon>Agaricomycetidae</taxon>
        <taxon>Agaricales</taxon>
        <taxon>Marasmiineae</taxon>
        <taxon>Mycenaceae</taxon>
        <taxon>Mycena</taxon>
    </lineage>
</organism>
<accession>A0AAD7JX68</accession>
<feature type="region of interest" description="Disordered" evidence="1">
    <location>
        <begin position="504"/>
        <end position="571"/>
    </location>
</feature>
<evidence type="ECO:0000313" key="2">
    <source>
        <dbReference type="EMBL" id="KAJ7773617.1"/>
    </source>
</evidence>
<evidence type="ECO:0008006" key="4">
    <source>
        <dbReference type="Google" id="ProtNLM"/>
    </source>
</evidence>
<feature type="region of interest" description="Disordered" evidence="1">
    <location>
        <begin position="78"/>
        <end position="138"/>
    </location>
</feature>
<feature type="compositionally biased region" description="Basic and acidic residues" evidence="1">
    <location>
        <begin position="505"/>
        <end position="532"/>
    </location>
</feature>
<reference evidence="2" key="1">
    <citation type="submission" date="2023-03" db="EMBL/GenBank/DDBJ databases">
        <title>Massive genome expansion in bonnet fungi (Mycena s.s.) driven by repeated elements and novel gene families across ecological guilds.</title>
        <authorList>
            <consortium name="Lawrence Berkeley National Laboratory"/>
            <person name="Harder C.B."/>
            <person name="Miyauchi S."/>
            <person name="Viragh M."/>
            <person name="Kuo A."/>
            <person name="Thoen E."/>
            <person name="Andreopoulos B."/>
            <person name="Lu D."/>
            <person name="Skrede I."/>
            <person name="Drula E."/>
            <person name="Henrissat B."/>
            <person name="Morin E."/>
            <person name="Kohler A."/>
            <person name="Barry K."/>
            <person name="LaButti K."/>
            <person name="Morin E."/>
            <person name="Salamov A."/>
            <person name="Lipzen A."/>
            <person name="Mereny Z."/>
            <person name="Hegedus B."/>
            <person name="Baldrian P."/>
            <person name="Stursova M."/>
            <person name="Weitz H."/>
            <person name="Taylor A."/>
            <person name="Grigoriev I.V."/>
            <person name="Nagy L.G."/>
            <person name="Martin F."/>
            <person name="Kauserud H."/>
        </authorList>
    </citation>
    <scope>NUCLEOTIDE SEQUENCE</scope>
    <source>
        <strain evidence="2">CBHHK188m</strain>
    </source>
</reference>
<evidence type="ECO:0000256" key="1">
    <source>
        <dbReference type="SAM" id="MobiDB-lite"/>
    </source>
</evidence>
<keyword evidence="3" id="KW-1185">Reference proteome</keyword>
<feature type="compositionally biased region" description="Basic and acidic residues" evidence="1">
    <location>
        <begin position="539"/>
        <end position="550"/>
    </location>
</feature>
<comment type="caution">
    <text evidence="2">The sequence shown here is derived from an EMBL/GenBank/DDBJ whole genome shotgun (WGS) entry which is preliminary data.</text>
</comment>
<dbReference type="AlphaFoldDB" id="A0AAD7JX68"/>
<dbReference type="EMBL" id="JARJLG010000017">
    <property type="protein sequence ID" value="KAJ7773617.1"/>
    <property type="molecule type" value="Genomic_DNA"/>
</dbReference>
<dbReference type="Proteomes" id="UP001215280">
    <property type="component" value="Unassembled WGS sequence"/>
</dbReference>
<evidence type="ECO:0000313" key="3">
    <source>
        <dbReference type="Proteomes" id="UP001215280"/>
    </source>
</evidence>
<feature type="region of interest" description="Disordered" evidence="1">
    <location>
        <begin position="166"/>
        <end position="198"/>
    </location>
</feature>
<proteinExistence type="predicted"/>
<gene>
    <name evidence="2" type="ORF">DFH07DRAFT_952666</name>
</gene>
<sequence length="571" mass="63160">MNTGHTPVLTLEEIPAGPINNTRNVKQLVGIATAMKISTAGPKPQLLARVLEKLQSDTELAQDTRFIKFSIYRAKAQGRPSKDVRNSSNKATEDAAQDKVDIPATGANKKLLESGAKIDPPAQYGRLTGPLSKGDNVGGKDDRGMLLFLVLHIPYKCTDSQFSGSLSPTPSHFFDDENSNDNKPLQDTPSTLHKDKKVSKTPKPILLVFNGPNPREIMIKSGDSVPLTVENDGEDGGPTYSASLKNIFAEAIKKDSPMKDNTKARFFRAGLFDKQIPIRLGSLDKIFAKDSPLELAHVDNYKLEPFNGMLLCQLTMTEEEGEGVQLPTGTVTVAAVPAAKLIDGASKPLEVAQNRAVEAAPAQLSKEAAFPEFLGEILGARKSDWPNADLAIDVRTRYLAVIDAVDTLKNMGWNKSGGGYMVPWDYKDSLYNMEYEYKGYTFTKDIVLKALRIGHAVAGTDKQTMSLVEHCSQASTWFEDPNADEDLAAKFNNMKNSVFRKRLERKKEDAVKRRAKDKARQKAKEVEREREREKRRRRRSDDRSADEAGPSKKKSKSKKTVELDGMDESDD</sequence>
<feature type="compositionally biased region" description="Polar residues" evidence="1">
    <location>
        <begin position="181"/>
        <end position="191"/>
    </location>
</feature>
<feature type="compositionally biased region" description="Basic and acidic residues" evidence="1">
    <location>
        <begin position="80"/>
        <end position="101"/>
    </location>
</feature>
<protein>
    <recommendedName>
        <fullName evidence="4">SAP domain-containing protein</fullName>
    </recommendedName>
</protein>
<name>A0AAD7JX68_9AGAR</name>